<keyword evidence="5" id="KW-0238">DNA-binding</keyword>
<keyword evidence="6" id="KW-0804">Transcription</keyword>
<feature type="compositionally biased region" description="Polar residues" evidence="8">
    <location>
        <begin position="66"/>
        <end position="83"/>
    </location>
</feature>
<dbReference type="AlphaFoldDB" id="A0A395ML47"/>
<sequence length="467" mass="52704">MTTRLRNSNPCDGCALRRVKCEEGKPCHECRLRGIECTALRTRKKRGPKGGVRTTTKEKVERFQESIKNNQPSSSATQITTRNGPELSGPLPLPPYRIPLPEYQRILDISKRVVSSIWIVINPEDVLTKITQNNDDYESHALAAALCAATIAQLRLPEHAGPRNTTSSLQFATECLQLRELYDYRESHSIASALIPFFLHVYHSNGNKLRTAGLFLREAVTQVQFMQLGYPETYDHLTVLQVIDVFPDTQDDMADERRLQAFVSLTRLFAYLESNLTTISSNQQPLERQKLVSYQAALCLDSHDHAAREAQRVDLFVTRQWIRLILWEYTARHFAMSCYPDDEAFSLFLPVKIGHKMLELFSMVTNAAIKTHGYGIELKVFRLADAMLDIVACTPFSAHGDGMLVGAGDILYSLQHVLHSVGGKDSGFLRKIQTRMSQLELTTGSWPYLALSETGDVVEELENDDDL</sequence>
<dbReference type="PROSITE" id="PS00463">
    <property type="entry name" value="ZN2_CY6_FUNGAL_1"/>
    <property type="match status" value="1"/>
</dbReference>
<dbReference type="PROSITE" id="PS50048">
    <property type="entry name" value="ZN2_CY6_FUNGAL_2"/>
    <property type="match status" value="1"/>
</dbReference>
<dbReference type="PANTHER" id="PTHR31668:SF18">
    <property type="entry name" value="MALTOSE FERMENTATION REGULATORY PROTEIN MAL13-RELATED"/>
    <property type="match status" value="1"/>
</dbReference>
<dbReference type="InterPro" id="IPR036864">
    <property type="entry name" value="Zn2-C6_fun-type_DNA-bd_sf"/>
</dbReference>
<keyword evidence="7" id="KW-0539">Nucleus</keyword>
<dbReference type="GO" id="GO:0000981">
    <property type="term" value="F:DNA-binding transcription factor activity, RNA polymerase II-specific"/>
    <property type="evidence" value="ECO:0007669"/>
    <property type="project" value="InterPro"/>
</dbReference>
<dbReference type="SMART" id="SM00066">
    <property type="entry name" value="GAL4"/>
    <property type="match status" value="1"/>
</dbReference>
<dbReference type="Pfam" id="PF00172">
    <property type="entry name" value="Zn_clus"/>
    <property type="match status" value="1"/>
</dbReference>
<evidence type="ECO:0000256" key="7">
    <source>
        <dbReference type="ARBA" id="ARBA00023242"/>
    </source>
</evidence>
<evidence type="ECO:0000256" key="2">
    <source>
        <dbReference type="ARBA" id="ARBA00022723"/>
    </source>
</evidence>
<keyword evidence="3" id="KW-0862">Zinc</keyword>
<evidence type="ECO:0000313" key="10">
    <source>
        <dbReference type="EMBL" id="RFN48652.1"/>
    </source>
</evidence>
<name>A0A395ML47_9HYPO</name>
<keyword evidence="11" id="KW-1185">Reference proteome</keyword>
<dbReference type="GO" id="GO:0003677">
    <property type="term" value="F:DNA binding"/>
    <property type="evidence" value="ECO:0007669"/>
    <property type="project" value="UniProtKB-KW"/>
</dbReference>
<dbReference type="CDD" id="cd00067">
    <property type="entry name" value="GAL4"/>
    <property type="match status" value="1"/>
</dbReference>
<dbReference type="InterPro" id="IPR050797">
    <property type="entry name" value="Carb_Metab_Trans_Reg"/>
</dbReference>
<dbReference type="InterPro" id="IPR001138">
    <property type="entry name" value="Zn2Cys6_DnaBD"/>
</dbReference>
<dbReference type="PANTHER" id="PTHR31668">
    <property type="entry name" value="GLUCOSE TRANSPORT TRANSCRIPTION REGULATOR RGT1-RELATED-RELATED"/>
    <property type="match status" value="1"/>
</dbReference>
<evidence type="ECO:0000256" key="1">
    <source>
        <dbReference type="ARBA" id="ARBA00004123"/>
    </source>
</evidence>
<comment type="caution">
    <text evidence="10">The sequence shown here is derived from an EMBL/GenBank/DDBJ whole genome shotgun (WGS) entry which is preliminary data.</text>
</comment>
<evidence type="ECO:0000256" key="5">
    <source>
        <dbReference type="ARBA" id="ARBA00023125"/>
    </source>
</evidence>
<accession>A0A395ML47</accession>
<dbReference type="EMBL" id="PXXK01000200">
    <property type="protein sequence ID" value="RFN48652.1"/>
    <property type="molecule type" value="Genomic_DNA"/>
</dbReference>
<feature type="domain" description="Zn(2)-C6 fungal-type" evidence="9">
    <location>
        <begin position="10"/>
        <end position="39"/>
    </location>
</feature>
<evidence type="ECO:0000259" key="9">
    <source>
        <dbReference type="PROSITE" id="PS50048"/>
    </source>
</evidence>
<gene>
    <name evidence="10" type="ORF">FIE12Z_7092</name>
</gene>
<organism evidence="10 11">
    <name type="scientific">Fusarium flagelliforme</name>
    <dbReference type="NCBI Taxonomy" id="2675880"/>
    <lineage>
        <taxon>Eukaryota</taxon>
        <taxon>Fungi</taxon>
        <taxon>Dikarya</taxon>
        <taxon>Ascomycota</taxon>
        <taxon>Pezizomycotina</taxon>
        <taxon>Sordariomycetes</taxon>
        <taxon>Hypocreomycetidae</taxon>
        <taxon>Hypocreales</taxon>
        <taxon>Nectriaceae</taxon>
        <taxon>Fusarium</taxon>
        <taxon>Fusarium incarnatum-equiseti species complex</taxon>
    </lineage>
</organism>
<evidence type="ECO:0000256" key="3">
    <source>
        <dbReference type="ARBA" id="ARBA00022833"/>
    </source>
</evidence>
<evidence type="ECO:0000256" key="8">
    <source>
        <dbReference type="SAM" id="MobiDB-lite"/>
    </source>
</evidence>
<evidence type="ECO:0000256" key="4">
    <source>
        <dbReference type="ARBA" id="ARBA00023015"/>
    </source>
</evidence>
<dbReference type="GO" id="GO:0008270">
    <property type="term" value="F:zinc ion binding"/>
    <property type="evidence" value="ECO:0007669"/>
    <property type="project" value="InterPro"/>
</dbReference>
<evidence type="ECO:0000313" key="11">
    <source>
        <dbReference type="Proteomes" id="UP000265631"/>
    </source>
</evidence>
<comment type="subcellular location">
    <subcellularLocation>
        <location evidence="1">Nucleus</location>
    </subcellularLocation>
</comment>
<dbReference type="GO" id="GO:0005634">
    <property type="term" value="C:nucleus"/>
    <property type="evidence" value="ECO:0007669"/>
    <property type="project" value="UniProtKB-SubCell"/>
</dbReference>
<keyword evidence="2" id="KW-0479">Metal-binding</keyword>
<reference evidence="10 11" key="1">
    <citation type="journal article" date="2018" name="PLoS Pathog.">
        <title>Evolution of structural diversity of trichothecenes, a family of toxins produced by plant pathogenic and entomopathogenic fungi.</title>
        <authorList>
            <person name="Proctor R.H."/>
            <person name="McCormick S.P."/>
            <person name="Kim H.S."/>
            <person name="Cardoza R.E."/>
            <person name="Stanley A.M."/>
            <person name="Lindo L."/>
            <person name="Kelly A."/>
            <person name="Brown D.W."/>
            <person name="Lee T."/>
            <person name="Vaughan M.M."/>
            <person name="Alexander N.J."/>
            <person name="Busman M."/>
            <person name="Gutierrez S."/>
        </authorList>
    </citation>
    <scope>NUCLEOTIDE SEQUENCE [LARGE SCALE GENOMIC DNA]</scope>
    <source>
        <strain evidence="10 11">NRRL 13405</strain>
    </source>
</reference>
<feature type="region of interest" description="Disordered" evidence="8">
    <location>
        <begin position="63"/>
        <end position="91"/>
    </location>
</feature>
<dbReference type="SUPFAM" id="SSF57701">
    <property type="entry name" value="Zn2/Cys6 DNA-binding domain"/>
    <property type="match status" value="1"/>
</dbReference>
<dbReference type="Proteomes" id="UP000265631">
    <property type="component" value="Unassembled WGS sequence"/>
</dbReference>
<dbReference type="Gene3D" id="4.10.240.10">
    <property type="entry name" value="Zn(2)-C6 fungal-type DNA-binding domain"/>
    <property type="match status" value="1"/>
</dbReference>
<proteinExistence type="predicted"/>
<evidence type="ECO:0000256" key="6">
    <source>
        <dbReference type="ARBA" id="ARBA00023163"/>
    </source>
</evidence>
<protein>
    <recommendedName>
        <fullName evidence="9">Zn(2)-C6 fungal-type domain-containing protein</fullName>
    </recommendedName>
</protein>
<keyword evidence="4" id="KW-0805">Transcription regulation</keyword>